<dbReference type="SUPFAM" id="SSF51445">
    <property type="entry name" value="(Trans)glycosidases"/>
    <property type="match status" value="1"/>
</dbReference>
<evidence type="ECO:0000313" key="2">
    <source>
        <dbReference type="EMBL" id="KKT38841.1"/>
    </source>
</evidence>
<accession>A0A0G1GUS5</accession>
<evidence type="ECO:0000313" key="3">
    <source>
        <dbReference type="Proteomes" id="UP000034617"/>
    </source>
</evidence>
<dbReference type="InterPro" id="IPR036439">
    <property type="entry name" value="Dockerin_dom_sf"/>
</dbReference>
<dbReference type="GO" id="GO:0000272">
    <property type="term" value="P:polysaccharide catabolic process"/>
    <property type="evidence" value="ECO:0007669"/>
    <property type="project" value="InterPro"/>
</dbReference>
<dbReference type="SUPFAM" id="SSF63446">
    <property type="entry name" value="Type I dockerin domain"/>
    <property type="match status" value="1"/>
</dbReference>
<dbReference type="Proteomes" id="UP000034617">
    <property type="component" value="Unassembled WGS sequence"/>
</dbReference>
<organism evidence="2 3">
    <name type="scientific">Candidatus Gottesmanbacteria bacterium GW2011_GWB1_44_11c</name>
    <dbReference type="NCBI Taxonomy" id="1618447"/>
    <lineage>
        <taxon>Bacteria</taxon>
        <taxon>Candidatus Gottesmaniibacteriota</taxon>
    </lineage>
</organism>
<name>A0A0G1GUS5_9BACT</name>
<keyword evidence="1" id="KW-0472">Membrane</keyword>
<feature type="transmembrane region" description="Helical" evidence="1">
    <location>
        <begin position="16"/>
        <end position="35"/>
    </location>
</feature>
<gene>
    <name evidence="2" type="ORF">UW22_C0005G0015</name>
</gene>
<proteinExistence type="predicted"/>
<protein>
    <recommendedName>
        <fullName evidence="4">Dockerin domain-containing protein</fullName>
    </recommendedName>
</protein>
<dbReference type="EMBL" id="LCHM01000005">
    <property type="protein sequence ID" value="KKT38841.1"/>
    <property type="molecule type" value="Genomic_DNA"/>
</dbReference>
<sequence length="948" mass="106647">MMIRDGTAMTFFPKKIMYSVSFFCVVLVFLVFYIVPSSKDSFKRRPQKAEAAAGPAFTVDIDLSKTTPVSKNLWGGNFYPVSSTAQGLYNRWNLYNRQSLRDLGIKLIRYPGGWLTNATAIQNIYPTVVQPNNTPWNPLVGEWRLGCGPTVSKFYMPSMDQVASLSAEIGADILFEVSLDYKRLGTAGGFCSAYGESQLDPSWTPEQKEAKVKEFLKADLEWVLNTYPQLRILELGNEPWEAYTVDDYAGVAKEFADSIKKHDPSLHVILVGLTTSTLDQLTNTWNPRIKQAFQNDTCGTNHTIPCYDSISIHPYIRHGYSNPDDWLIPTQYPPNPNALYTYPHVPDFSLSTLMPLIQYRRQIFIDSTLQKAIDIVCPYSVRTDSYKWTHCTSPSEVNLTNYRGVGNEKYKGISIHTYFKDGIQYFREILISNDSPPKVYQRDCPVHPQTGINCSSSSWHDMTNTLYYVKNGTNMFDFTDYDAVVYADNQNHQWIRETFVNGTTSFFQRTCTFINGSISDCGDWLETNAFQAAVKGVAQSITSAYVPCPTCYNNYAKNTWGYTLQETFLLDNGSQGYERFCAYNRVNNTFSCPPGFSGPHPGFSKFLTPFDGIDDEKYADIARTILYSDNSNLYDMPQNFPGIDAVYGVKENADHYTYTADALGINPSQLQITEWHNNCWSTLCDYSVLSVEEAFYIGENIFQMAKLGIPSAVFHDITEAGAEKQNCSFFKQQNATSYTFRPSGQSFALTSVAAGGEMADATVHNNSSIQPTPIPTIFRCPPKSPDCMSGGYSIDPVNVFPVVSEDRQKLYVFAYNRDTNSQEIQLNFNNQSQYRIQHGATYDVKTLDGQGKFTNKDFIIREETNQPLSDSATLTVTAPPVSIVRYSLPLVFISGDANMDGKADGLDYTIWLSHYGQPATMGSQEGDFNNNGTVDGMDYVIWVNNYTL</sequence>
<comment type="caution">
    <text evidence="2">The sequence shown here is derived from an EMBL/GenBank/DDBJ whole genome shotgun (WGS) entry which is preliminary data.</text>
</comment>
<dbReference type="AlphaFoldDB" id="A0A0G1GUS5"/>
<dbReference type="InterPro" id="IPR017853">
    <property type="entry name" value="GH"/>
</dbReference>
<keyword evidence="1" id="KW-0812">Transmembrane</keyword>
<keyword evidence="1" id="KW-1133">Transmembrane helix</keyword>
<reference evidence="2 3" key="1">
    <citation type="journal article" date="2015" name="Nature">
        <title>rRNA introns, odd ribosomes, and small enigmatic genomes across a large radiation of phyla.</title>
        <authorList>
            <person name="Brown C.T."/>
            <person name="Hug L.A."/>
            <person name="Thomas B.C."/>
            <person name="Sharon I."/>
            <person name="Castelle C.J."/>
            <person name="Singh A."/>
            <person name="Wilkins M.J."/>
            <person name="Williams K.H."/>
            <person name="Banfield J.F."/>
        </authorList>
    </citation>
    <scope>NUCLEOTIDE SEQUENCE [LARGE SCALE GENOMIC DNA]</scope>
</reference>
<evidence type="ECO:0008006" key="4">
    <source>
        <dbReference type="Google" id="ProtNLM"/>
    </source>
</evidence>
<dbReference type="Gene3D" id="3.20.20.80">
    <property type="entry name" value="Glycosidases"/>
    <property type="match status" value="1"/>
</dbReference>
<evidence type="ECO:0000256" key="1">
    <source>
        <dbReference type="SAM" id="Phobius"/>
    </source>
</evidence>
<dbReference type="Gene3D" id="1.10.1330.10">
    <property type="entry name" value="Dockerin domain"/>
    <property type="match status" value="1"/>
</dbReference>